<sequence length="103" mass="11476">MTSVSKNRPTDVAFVSSRCNLKSVLKRTTLEGNLRLRLTTEPAHVTQGATSAAACALPVTQSDVCAGGRCVTHSQTKLFRYVIVSMYYVASRFPVYFLQTWWK</sequence>
<dbReference type="AlphaFoldDB" id="A0AAV4J218"/>
<evidence type="ECO:0000313" key="3">
    <source>
        <dbReference type="Proteomes" id="UP000762676"/>
    </source>
</evidence>
<comment type="caution">
    <text evidence="2">The sequence shown here is derived from an EMBL/GenBank/DDBJ whole genome shotgun (WGS) entry which is preliminary data.</text>
</comment>
<keyword evidence="1" id="KW-0812">Transmembrane</keyword>
<name>A0AAV4J218_9GAST</name>
<protein>
    <submittedName>
        <fullName evidence="2">Uncharacterized protein</fullName>
    </submittedName>
</protein>
<gene>
    <name evidence="2" type="ORF">ElyMa_001482200</name>
</gene>
<keyword evidence="3" id="KW-1185">Reference proteome</keyword>
<keyword evidence="1" id="KW-1133">Transmembrane helix</keyword>
<dbReference type="Proteomes" id="UP000762676">
    <property type="component" value="Unassembled WGS sequence"/>
</dbReference>
<reference evidence="2 3" key="1">
    <citation type="journal article" date="2021" name="Elife">
        <title>Chloroplast acquisition without the gene transfer in kleptoplastic sea slugs, Plakobranchus ocellatus.</title>
        <authorList>
            <person name="Maeda T."/>
            <person name="Takahashi S."/>
            <person name="Yoshida T."/>
            <person name="Shimamura S."/>
            <person name="Takaki Y."/>
            <person name="Nagai Y."/>
            <person name="Toyoda A."/>
            <person name="Suzuki Y."/>
            <person name="Arimoto A."/>
            <person name="Ishii H."/>
            <person name="Satoh N."/>
            <person name="Nishiyama T."/>
            <person name="Hasebe M."/>
            <person name="Maruyama T."/>
            <person name="Minagawa J."/>
            <person name="Obokata J."/>
            <person name="Shigenobu S."/>
        </authorList>
    </citation>
    <scope>NUCLEOTIDE SEQUENCE [LARGE SCALE GENOMIC DNA]</scope>
</reference>
<proteinExistence type="predicted"/>
<accession>A0AAV4J218</accession>
<keyword evidence="1" id="KW-0472">Membrane</keyword>
<evidence type="ECO:0000256" key="1">
    <source>
        <dbReference type="SAM" id="Phobius"/>
    </source>
</evidence>
<evidence type="ECO:0000313" key="2">
    <source>
        <dbReference type="EMBL" id="GFS16802.1"/>
    </source>
</evidence>
<feature type="transmembrane region" description="Helical" evidence="1">
    <location>
        <begin position="78"/>
        <end position="98"/>
    </location>
</feature>
<organism evidence="2 3">
    <name type="scientific">Elysia marginata</name>
    <dbReference type="NCBI Taxonomy" id="1093978"/>
    <lineage>
        <taxon>Eukaryota</taxon>
        <taxon>Metazoa</taxon>
        <taxon>Spiralia</taxon>
        <taxon>Lophotrochozoa</taxon>
        <taxon>Mollusca</taxon>
        <taxon>Gastropoda</taxon>
        <taxon>Heterobranchia</taxon>
        <taxon>Euthyneura</taxon>
        <taxon>Panpulmonata</taxon>
        <taxon>Sacoglossa</taxon>
        <taxon>Placobranchoidea</taxon>
        <taxon>Plakobranchidae</taxon>
        <taxon>Elysia</taxon>
    </lineage>
</organism>
<dbReference type="EMBL" id="BMAT01002921">
    <property type="protein sequence ID" value="GFS16802.1"/>
    <property type="molecule type" value="Genomic_DNA"/>
</dbReference>